<organism evidence="1 2">
    <name type="scientific">Candidatus Electrothrix communis</name>
    <dbReference type="NCBI Taxonomy" id="1859133"/>
    <lineage>
        <taxon>Bacteria</taxon>
        <taxon>Pseudomonadati</taxon>
        <taxon>Thermodesulfobacteriota</taxon>
        <taxon>Desulfobulbia</taxon>
        <taxon>Desulfobulbales</taxon>
        <taxon>Desulfobulbaceae</taxon>
        <taxon>Candidatus Electrothrix</taxon>
    </lineage>
</organism>
<keyword evidence="2" id="KW-1185">Reference proteome</keyword>
<dbReference type="EMBL" id="MTKP01000339">
    <property type="protein sequence ID" value="RWX45167.1"/>
    <property type="molecule type" value="Genomic_DNA"/>
</dbReference>
<name>A0A3S3SL70_9BACT</name>
<proteinExistence type="predicted"/>
<gene>
    <name evidence="1" type="ORF">VT98_13392</name>
</gene>
<evidence type="ECO:0000313" key="2">
    <source>
        <dbReference type="Proteomes" id="UP000288086"/>
    </source>
</evidence>
<evidence type="ECO:0000313" key="1">
    <source>
        <dbReference type="EMBL" id="RWX45167.1"/>
    </source>
</evidence>
<dbReference type="AlphaFoldDB" id="A0A3S3SL70"/>
<accession>A0A3S3SL70</accession>
<sequence>GQFAANHVPLPKKGETKGGEAIFVGAFDVVNGKDRRVTQTISADVQPSIRRVELQTDFWSSLAPMENTLEFSKNFIESSRPVITSSGPADPVIEAGEETDTWNISMTDPGIYIFSVDVRDETGEHYTDQVAVLAYGRDTLDALLQGKWDGMKQALIAGDAEKALGYFTYGQRQVFQEIFSSAGKEGLAHMARDMQDIELITQKNDTAKYRIRKEMTFKGKTETVTSHIYFQKERDGIWRIRDF</sequence>
<protein>
    <submittedName>
        <fullName evidence="1">Uncharacterized protein</fullName>
    </submittedName>
</protein>
<reference evidence="1 2" key="1">
    <citation type="submission" date="2017-01" db="EMBL/GenBank/DDBJ databases">
        <title>The cable genome- insights into the physiology and evolution of filamentous bacteria capable of sulfide oxidation via long distance electron transfer.</title>
        <authorList>
            <person name="Schreiber L."/>
            <person name="Bjerg J.T."/>
            <person name="Boggild A."/>
            <person name="Van De Vossenberg J."/>
            <person name="Meysman F."/>
            <person name="Nielsen L.P."/>
            <person name="Schramm A."/>
            <person name="Kjeldsen K.U."/>
        </authorList>
    </citation>
    <scope>NUCLEOTIDE SEQUENCE [LARGE SCALE GENOMIC DNA]</scope>
    <source>
        <strain evidence="1">A1</strain>
    </source>
</reference>
<comment type="caution">
    <text evidence="1">The sequence shown here is derived from an EMBL/GenBank/DDBJ whole genome shotgun (WGS) entry which is preliminary data.</text>
</comment>
<feature type="non-terminal residue" evidence="1">
    <location>
        <position position="1"/>
    </location>
</feature>
<dbReference type="Proteomes" id="UP000288086">
    <property type="component" value="Unassembled WGS sequence"/>
</dbReference>